<feature type="signal peptide" evidence="1">
    <location>
        <begin position="1"/>
        <end position="23"/>
    </location>
</feature>
<name>A0ABD3QSY4_9STRA</name>
<gene>
    <name evidence="2" type="ORF">ACHAWO_000113</name>
</gene>
<dbReference type="EMBL" id="JALLPJ020000075">
    <property type="protein sequence ID" value="KAL3803284.1"/>
    <property type="molecule type" value="Genomic_DNA"/>
</dbReference>
<reference evidence="2 3" key="1">
    <citation type="submission" date="2024-10" db="EMBL/GenBank/DDBJ databases">
        <title>Updated reference genomes for cyclostephanoid diatoms.</title>
        <authorList>
            <person name="Roberts W.R."/>
            <person name="Alverson A.J."/>
        </authorList>
    </citation>
    <scope>NUCLEOTIDE SEQUENCE [LARGE SCALE GENOMIC DNA]</scope>
    <source>
        <strain evidence="2 3">AJA010-31</strain>
    </source>
</reference>
<protein>
    <recommendedName>
        <fullName evidence="4">Secreted protein</fullName>
    </recommendedName>
</protein>
<dbReference type="AlphaFoldDB" id="A0ABD3QSY4"/>
<keyword evidence="1" id="KW-0732">Signal</keyword>
<comment type="caution">
    <text evidence="2">The sequence shown here is derived from an EMBL/GenBank/DDBJ whole genome shotgun (WGS) entry which is preliminary data.</text>
</comment>
<evidence type="ECO:0000256" key="1">
    <source>
        <dbReference type="SAM" id="SignalP"/>
    </source>
</evidence>
<accession>A0ABD3QSY4</accession>
<keyword evidence="3" id="KW-1185">Reference proteome</keyword>
<proteinExistence type="predicted"/>
<dbReference type="Proteomes" id="UP001530400">
    <property type="component" value="Unassembled WGS sequence"/>
</dbReference>
<sequence>MRTTAPILPNILLVLSTITDAQATECPVTVPICGERSTLCPHKRCTRPDGKCNKTGDGCLDIRWNRDYCVDAPNKCGNGFCGMCIDCNSISALKLSCLKRLTFNLDFFVGTTPDFADCYCENDTCIVRGKENENSTEGAPASAPSMMDEVETNTRPTVGWCEADGCDQLSV</sequence>
<feature type="chain" id="PRO_5044843488" description="Secreted protein" evidence="1">
    <location>
        <begin position="24"/>
        <end position="171"/>
    </location>
</feature>
<organism evidence="2 3">
    <name type="scientific">Cyclotella atomus</name>
    <dbReference type="NCBI Taxonomy" id="382360"/>
    <lineage>
        <taxon>Eukaryota</taxon>
        <taxon>Sar</taxon>
        <taxon>Stramenopiles</taxon>
        <taxon>Ochrophyta</taxon>
        <taxon>Bacillariophyta</taxon>
        <taxon>Coscinodiscophyceae</taxon>
        <taxon>Thalassiosirophycidae</taxon>
        <taxon>Stephanodiscales</taxon>
        <taxon>Stephanodiscaceae</taxon>
        <taxon>Cyclotella</taxon>
    </lineage>
</organism>
<evidence type="ECO:0008006" key="4">
    <source>
        <dbReference type="Google" id="ProtNLM"/>
    </source>
</evidence>
<evidence type="ECO:0000313" key="3">
    <source>
        <dbReference type="Proteomes" id="UP001530400"/>
    </source>
</evidence>
<evidence type="ECO:0000313" key="2">
    <source>
        <dbReference type="EMBL" id="KAL3803284.1"/>
    </source>
</evidence>